<dbReference type="RefSeq" id="WP_176163360.1">
    <property type="nucleotide sequence ID" value="NZ_CP054929.1"/>
</dbReference>
<dbReference type="EMBL" id="CP054929">
    <property type="protein sequence ID" value="QKW51643.1"/>
    <property type="molecule type" value="Genomic_DNA"/>
</dbReference>
<keyword evidence="1" id="KW-1133">Transmembrane helix</keyword>
<dbReference type="Proteomes" id="UP000509303">
    <property type="component" value="Chromosome"/>
</dbReference>
<reference evidence="2 3" key="1">
    <citation type="submission" date="2020-06" db="EMBL/GenBank/DDBJ databases">
        <title>Genome mining for natural products.</title>
        <authorList>
            <person name="Zhang B."/>
            <person name="Shi J."/>
            <person name="Ge H."/>
        </authorList>
    </citation>
    <scope>NUCLEOTIDE SEQUENCE [LARGE SCALE GENOMIC DNA]</scope>
    <source>
        <strain evidence="2 3">NA00687</strain>
    </source>
</reference>
<feature type="transmembrane region" description="Helical" evidence="1">
    <location>
        <begin position="211"/>
        <end position="235"/>
    </location>
</feature>
<sequence>MNDGGFTHNSAEDSTVGIQAETVHNSNVYFVHPDASPQEKYRVGVRFLADGVPSRARDMISDAIAHGYDNAEVRFHWVLSMLSARAYHELSTEELQRLRHASGLVGTYADGEWRDALRIAFELLAMLSTANGETDRVLERLRALSPHHRDAILHHLDHVLTGGLKDSLWVENRERVEAARFSNGRAQRVWAYFEPEPIGPRAMPPRPSTAAAAQAALPVRVGLFVVVTAILWVLALVTNPAAAVVELLVALGAGLTATRFGRPWWYENHQTEVRDRESPAQDSAEPAAAKDGFTQSVRHSFSHYFSVRAPHAFTPRAWLDHTAGIRDSLAAEIALLYRESRVTVDRVNWLIRYLAEDARNRHNDGTLFDRRHQNETPVAAKALCVGGLVLLGLTAVAVLRTVASGAGAAQTSLAVLAVVGAVWSGRAAASSWLAARAEERRLTEETREYHERLAERQLAYRNWKSFLDATRPSELAMETWLTCDKTLFVDEALRHYQLTWRDLITHTILMTPARPYKRGRVKGGPWRYSRYSFRLFLVTQDGIREISKEFDFTNAKRGNEQRSNYRFDALSSVQVTEHTRAGYDLELVLTNGPARSIRVKDADTHQLTPEENPQDIAEINLNAAGFIHTFRLLEGIAADGKGWIERIKPTNLPPFRVAD</sequence>
<proteinExistence type="predicted"/>
<name>A0A7H8NB19_9ACTN</name>
<dbReference type="AlphaFoldDB" id="A0A7H8NB19"/>
<protein>
    <submittedName>
        <fullName evidence="2">Uncharacterized protein</fullName>
    </submittedName>
</protein>
<gene>
    <name evidence="2" type="ORF">HUT08_21350</name>
</gene>
<organism evidence="2 3">
    <name type="scientific">Streptomyces buecherae</name>
    <dbReference type="NCBI Taxonomy" id="2763006"/>
    <lineage>
        <taxon>Bacteria</taxon>
        <taxon>Bacillati</taxon>
        <taxon>Actinomycetota</taxon>
        <taxon>Actinomycetes</taxon>
        <taxon>Kitasatosporales</taxon>
        <taxon>Streptomycetaceae</taxon>
        <taxon>Streptomyces</taxon>
    </lineage>
</organism>
<keyword evidence="1" id="KW-0472">Membrane</keyword>
<accession>A0A7H8NB19</accession>
<evidence type="ECO:0000256" key="1">
    <source>
        <dbReference type="SAM" id="Phobius"/>
    </source>
</evidence>
<evidence type="ECO:0000313" key="2">
    <source>
        <dbReference type="EMBL" id="QKW51643.1"/>
    </source>
</evidence>
<keyword evidence="3" id="KW-1185">Reference proteome</keyword>
<evidence type="ECO:0000313" key="3">
    <source>
        <dbReference type="Proteomes" id="UP000509303"/>
    </source>
</evidence>
<keyword evidence="1" id="KW-0812">Transmembrane</keyword>